<dbReference type="InterPro" id="IPR002711">
    <property type="entry name" value="HNH"/>
</dbReference>
<organism evidence="3 4">
    <name type="scientific">Pseudomonas wuhanensis</name>
    <dbReference type="NCBI Taxonomy" id="2954098"/>
    <lineage>
        <taxon>Bacteria</taxon>
        <taxon>Pseudomonadati</taxon>
        <taxon>Pseudomonadota</taxon>
        <taxon>Gammaproteobacteria</taxon>
        <taxon>Pseudomonadales</taxon>
        <taxon>Pseudomonadaceae</taxon>
        <taxon>Pseudomonas</taxon>
    </lineage>
</organism>
<dbReference type="InterPro" id="IPR021835">
    <property type="entry name" value="DUF3427"/>
</dbReference>
<gene>
    <name evidence="3" type="ORF">PSH88_22915</name>
</gene>
<sequence>MAHFTFVVGQRYTKDDIYRICRVPPGKQKGNWNTGYTQWSGDWFIFCNIGTAGRTGHDYANRFEEGLLHWYGKTASHVGQESIKSLLSRQGGVHVFYRTDDRSPFKYAGEAAPASFQRTTPVQITWSFQVGAPQHGFTGAAAAETQPQASQASGELQFPEEVAGAATYGEGAVKQVSVNAYERSAKAISACKAHYGTACVICCFDFGKVYGEIGRGYIHVHHLVQLADIGKDYKVDPVKDLRPVCPNCHSMLHQRRPPLSIDELKKMIGRS</sequence>
<name>A0ABY9GPJ7_9PSED</name>
<evidence type="ECO:0000313" key="4">
    <source>
        <dbReference type="Proteomes" id="UP001230768"/>
    </source>
</evidence>
<accession>A0ABY9GPJ7</accession>
<feature type="domain" description="DUF3427" evidence="2">
    <location>
        <begin position="6"/>
        <end position="116"/>
    </location>
</feature>
<dbReference type="CDD" id="cd00085">
    <property type="entry name" value="HNHc"/>
    <property type="match status" value="1"/>
</dbReference>
<feature type="domain" description="HNH" evidence="1">
    <location>
        <begin position="209"/>
        <end position="255"/>
    </location>
</feature>
<reference evidence="3 4" key="1">
    <citation type="submission" date="2023-02" db="EMBL/GenBank/DDBJ databases">
        <title>Evolution of Hrp T3SS in non-pathogenic Pseudomonas fluorescens.</title>
        <authorList>
            <person name="Liao K."/>
            <person name="Wei H."/>
            <person name="Gu Y."/>
        </authorList>
    </citation>
    <scope>NUCLEOTIDE SEQUENCE [LARGE SCALE GENOMIC DNA]</scope>
    <source>
        <strain evidence="3 4">FP607</strain>
    </source>
</reference>
<evidence type="ECO:0000259" key="2">
    <source>
        <dbReference type="Pfam" id="PF11907"/>
    </source>
</evidence>
<evidence type="ECO:0000313" key="3">
    <source>
        <dbReference type="EMBL" id="WLI17080.1"/>
    </source>
</evidence>
<dbReference type="InterPro" id="IPR003615">
    <property type="entry name" value="HNH_nuc"/>
</dbReference>
<proteinExistence type="predicted"/>
<evidence type="ECO:0000259" key="1">
    <source>
        <dbReference type="Pfam" id="PF01844"/>
    </source>
</evidence>
<dbReference type="Pfam" id="PF11907">
    <property type="entry name" value="DUF3427"/>
    <property type="match status" value="1"/>
</dbReference>
<dbReference type="Proteomes" id="UP001230768">
    <property type="component" value="Chromosome"/>
</dbReference>
<keyword evidence="4" id="KW-1185">Reference proteome</keyword>
<dbReference type="Pfam" id="PF01844">
    <property type="entry name" value="HNH"/>
    <property type="match status" value="1"/>
</dbReference>
<dbReference type="RefSeq" id="WP_305422829.1">
    <property type="nucleotide sequence ID" value="NZ_CP117430.1"/>
</dbReference>
<dbReference type="EMBL" id="CP117430">
    <property type="protein sequence ID" value="WLI17080.1"/>
    <property type="molecule type" value="Genomic_DNA"/>
</dbReference>
<protein>
    <submittedName>
        <fullName evidence="3">DUF3427 domain-containing protein</fullName>
    </submittedName>
</protein>